<protein>
    <submittedName>
        <fullName evidence="3">Uncharacterized protein DUF916</fullName>
    </submittedName>
</protein>
<dbReference type="AlphaFoldDB" id="A0A2A9F7Q5"/>
<keyword evidence="1" id="KW-1133">Transmembrane helix</keyword>
<accession>A0A2A9F7Q5</accession>
<feature type="transmembrane region" description="Helical" evidence="1">
    <location>
        <begin position="302"/>
        <end position="320"/>
    </location>
</feature>
<organism evidence="3 4">
    <name type="scientific">Amycolatopsis sulphurea</name>
    <dbReference type="NCBI Taxonomy" id="76022"/>
    <lineage>
        <taxon>Bacteria</taxon>
        <taxon>Bacillati</taxon>
        <taxon>Actinomycetota</taxon>
        <taxon>Actinomycetes</taxon>
        <taxon>Pseudonocardiales</taxon>
        <taxon>Pseudonocardiaceae</taxon>
        <taxon>Amycolatopsis</taxon>
    </lineage>
</organism>
<keyword evidence="1" id="KW-0472">Membrane</keyword>
<reference evidence="3 4" key="1">
    <citation type="submission" date="2017-10" db="EMBL/GenBank/DDBJ databases">
        <title>Sequencing the genomes of 1000 actinobacteria strains.</title>
        <authorList>
            <person name="Klenk H.-P."/>
        </authorList>
    </citation>
    <scope>NUCLEOTIDE SEQUENCE [LARGE SCALE GENOMIC DNA]</scope>
    <source>
        <strain evidence="3 4">DSM 46092</strain>
    </source>
</reference>
<keyword evidence="4" id="KW-1185">Reference proteome</keyword>
<dbReference type="Proteomes" id="UP000243542">
    <property type="component" value="Unassembled WGS sequence"/>
</dbReference>
<dbReference type="EMBL" id="PDJK01000002">
    <property type="protein sequence ID" value="PFG47013.1"/>
    <property type="molecule type" value="Genomic_DNA"/>
</dbReference>
<evidence type="ECO:0000313" key="3">
    <source>
        <dbReference type="EMBL" id="PFG47013.1"/>
    </source>
</evidence>
<gene>
    <name evidence="3" type="ORF">ATK36_2023</name>
</gene>
<feature type="chain" id="PRO_5012857536" evidence="2">
    <location>
        <begin position="28"/>
        <end position="343"/>
    </location>
</feature>
<name>A0A2A9F7Q5_9PSEU</name>
<evidence type="ECO:0000256" key="2">
    <source>
        <dbReference type="SAM" id="SignalP"/>
    </source>
</evidence>
<feature type="signal peptide" evidence="2">
    <location>
        <begin position="1"/>
        <end position="27"/>
    </location>
</feature>
<dbReference type="RefSeq" id="WP_098510985.1">
    <property type="nucleotide sequence ID" value="NZ_JBIAKZ010000022.1"/>
</dbReference>
<keyword evidence="1" id="KW-0812">Transmembrane</keyword>
<sequence>MIRILPRVLATGLLLLAFLGVSPAALAQQSPAPPSGDRVTFGVRPATAKAPDQRNAFTYSATPGARITDYLAVSNVGASPVELRIYASDAFNTPEGGFDLLAAKRKPLELGLWAVPGKDSVSVPARSTAIVPFTVTIPANATPGDHAGGIVASLATEQTQANGQKLAVEQRVGARIYARVSGELHPALSITDLSVDYHGSLLGRGEATMSYVVRNTGNVRLSGKQWAKVSTPWGSTVDAPELAAIPELLPGSSMKMSTKVGGLLPAGWLTGTVHVDPLAVPGQADPSAPAAEESATVAAIPWLYLAVFVVLVLAIVFWILRRRRRRRGTSAEPEEVTDHADAE</sequence>
<comment type="caution">
    <text evidence="3">The sequence shown here is derived from an EMBL/GenBank/DDBJ whole genome shotgun (WGS) entry which is preliminary data.</text>
</comment>
<keyword evidence="2" id="KW-0732">Signal</keyword>
<proteinExistence type="predicted"/>
<evidence type="ECO:0000313" key="4">
    <source>
        <dbReference type="Proteomes" id="UP000243542"/>
    </source>
</evidence>
<evidence type="ECO:0000256" key="1">
    <source>
        <dbReference type="SAM" id="Phobius"/>
    </source>
</evidence>